<dbReference type="CDD" id="cd00093">
    <property type="entry name" value="HTH_XRE"/>
    <property type="match status" value="1"/>
</dbReference>
<organism evidence="3 4">
    <name type="scientific">Actinokineospora iranica</name>
    <dbReference type="NCBI Taxonomy" id="1271860"/>
    <lineage>
        <taxon>Bacteria</taxon>
        <taxon>Bacillati</taxon>
        <taxon>Actinomycetota</taxon>
        <taxon>Actinomycetes</taxon>
        <taxon>Pseudonocardiales</taxon>
        <taxon>Pseudonocardiaceae</taxon>
        <taxon>Actinokineospora</taxon>
    </lineage>
</organism>
<dbReference type="PROSITE" id="PS50943">
    <property type="entry name" value="HTH_CROC1"/>
    <property type="match status" value="1"/>
</dbReference>
<dbReference type="SMART" id="SM00530">
    <property type="entry name" value="HTH_XRE"/>
    <property type="match status" value="1"/>
</dbReference>
<evidence type="ECO:0000313" key="4">
    <source>
        <dbReference type="Proteomes" id="UP000199501"/>
    </source>
</evidence>
<name>A0A1G6Y8T1_9PSEU</name>
<dbReference type="EMBL" id="FMZZ01000020">
    <property type="protein sequence ID" value="SDD86137.1"/>
    <property type="molecule type" value="Genomic_DNA"/>
</dbReference>
<evidence type="ECO:0000313" key="3">
    <source>
        <dbReference type="EMBL" id="SDD86137.1"/>
    </source>
</evidence>
<dbReference type="SUPFAM" id="SSF47413">
    <property type="entry name" value="lambda repressor-like DNA-binding domains"/>
    <property type="match status" value="1"/>
</dbReference>
<proteinExistence type="predicted"/>
<evidence type="ECO:0000259" key="2">
    <source>
        <dbReference type="PROSITE" id="PS50943"/>
    </source>
</evidence>
<dbReference type="Pfam" id="PF13560">
    <property type="entry name" value="HTH_31"/>
    <property type="match status" value="1"/>
</dbReference>
<dbReference type="GO" id="GO:0005829">
    <property type="term" value="C:cytosol"/>
    <property type="evidence" value="ECO:0007669"/>
    <property type="project" value="TreeGrafter"/>
</dbReference>
<dbReference type="OrthoDB" id="513181at2"/>
<feature type="domain" description="HTH cro/C1-type" evidence="2">
    <location>
        <begin position="11"/>
        <end position="65"/>
    </location>
</feature>
<dbReference type="STRING" id="1271860.SAMN05216174_12060"/>
<keyword evidence="1" id="KW-0238">DNA-binding</keyword>
<dbReference type="AlphaFoldDB" id="A0A1G6Y8T1"/>
<dbReference type="InterPro" id="IPR010982">
    <property type="entry name" value="Lambda_DNA-bd_dom_sf"/>
</dbReference>
<dbReference type="InterPro" id="IPR050807">
    <property type="entry name" value="TransReg_Diox_bact_type"/>
</dbReference>
<dbReference type="Proteomes" id="UP000199501">
    <property type="component" value="Unassembled WGS sequence"/>
</dbReference>
<keyword evidence="4" id="KW-1185">Reference proteome</keyword>
<dbReference type="Gene3D" id="1.10.260.40">
    <property type="entry name" value="lambda repressor-like DNA-binding domains"/>
    <property type="match status" value="1"/>
</dbReference>
<dbReference type="GO" id="GO:0003700">
    <property type="term" value="F:DNA-binding transcription factor activity"/>
    <property type="evidence" value="ECO:0007669"/>
    <property type="project" value="TreeGrafter"/>
</dbReference>
<dbReference type="RefSeq" id="WP_091456879.1">
    <property type="nucleotide sequence ID" value="NZ_FMZZ01000020.1"/>
</dbReference>
<dbReference type="PANTHER" id="PTHR46797">
    <property type="entry name" value="HTH-TYPE TRANSCRIPTIONAL REGULATOR"/>
    <property type="match status" value="1"/>
</dbReference>
<evidence type="ECO:0000256" key="1">
    <source>
        <dbReference type="ARBA" id="ARBA00023125"/>
    </source>
</evidence>
<sequence>MVAPPIDTSKLRRLRITSRRTVTQLAADAGCTKGALSAIEHGRRRPSPALLGRLADALGIDPGELLLPDDSTAQAS</sequence>
<dbReference type="PANTHER" id="PTHR46797:SF1">
    <property type="entry name" value="METHYLPHOSPHONATE SYNTHASE"/>
    <property type="match status" value="1"/>
</dbReference>
<gene>
    <name evidence="3" type="ORF">SAMN05216174_12060</name>
</gene>
<protein>
    <submittedName>
        <fullName evidence="3">Helix-turn-helix domain-containing protein</fullName>
    </submittedName>
</protein>
<dbReference type="InterPro" id="IPR001387">
    <property type="entry name" value="Cro/C1-type_HTH"/>
</dbReference>
<dbReference type="GO" id="GO:0003677">
    <property type="term" value="F:DNA binding"/>
    <property type="evidence" value="ECO:0007669"/>
    <property type="project" value="UniProtKB-KW"/>
</dbReference>
<reference evidence="4" key="1">
    <citation type="submission" date="2016-10" db="EMBL/GenBank/DDBJ databases">
        <authorList>
            <person name="Varghese N."/>
            <person name="Submissions S."/>
        </authorList>
    </citation>
    <scope>NUCLEOTIDE SEQUENCE [LARGE SCALE GENOMIC DNA]</scope>
    <source>
        <strain evidence="4">IBRC-M 10403</strain>
    </source>
</reference>
<accession>A0A1G6Y8T1</accession>